<evidence type="ECO:0000313" key="1">
    <source>
        <dbReference type="EMBL" id="CAG6466052.1"/>
    </source>
</evidence>
<proteinExistence type="predicted"/>
<dbReference type="AlphaFoldDB" id="A0A8D8AZF3"/>
<sequence length="102" mass="11238">MYYKLEHTELAFVPVAVAPQPRCVLQIRTIQSFLAVVGIPRLLLPHKFTNTTVTGFSNTIVPVSAIAFFALDSSRNVTDHQKLDHCLGFVIQQPDLGCASGR</sequence>
<protein>
    <submittedName>
        <fullName evidence="1">(northern house mosquito) hypothetical protein</fullName>
    </submittedName>
</protein>
<dbReference type="EMBL" id="HBUE01054744">
    <property type="protein sequence ID" value="CAG6466051.1"/>
    <property type="molecule type" value="Transcribed_RNA"/>
</dbReference>
<reference evidence="1" key="1">
    <citation type="submission" date="2021-05" db="EMBL/GenBank/DDBJ databases">
        <authorList>
            <person name="Alioto T."/>
            <person name="Alioto T."/>
            <person name="Gomez Garrido J."/>
        </authorList>
    </citation>
    <scope>NUCLEOTIDE SEQUENCE</scope>
</reference>
<organism evidence="1">
    <name type="scientific">Culex pipiens</name>
    <name type="common">House mosquito</name>
    <dbReference type="NCBI Taxonomy" id="7175"/>
    <lineage>
        <taxon>Eukaryota</taxon>
        <taxon>Metazoa</taxon>
        <taxon>Ecdysozoa</taxon>
        <taxon>Arthropoda</taxon>
        <taxon>Hexapoda</taxon>
        <taxon>Insecta</taxon>
        <taxon>Pterygota</taxon>
        <taxon>Neoptera</taxon>
        <taxon>Endopterygota</taxon>
        <taxon>Diptera</taxon>
        <taxon>Nematocera</taxon>
        <taxon>Culicoidea</taxon>
        <taxon>Culicidae</taxon>
        <taxon>Culicinae</taxon>
        <taxon>Culicini</taxon>
        <taxon>Culex</taxon>
        <taxon>Culex</taxon>
    </lineage>
</organism>
<dbReference type="EMBL" id="HBUE01054746">
    <property type="protein sequence ID" value="CAG6466052.1"/>
    <property type="molecule type" value="Transcribed_RNA"/>
</dbReference>
<accession>A0A8D8AZF3</accession>
<dbReference type="EMBL" id="HBUE01188258">
    <property type="protein sequence ID" value="CAG6523738.1"/>
    <property type="molecule type" value="Transcribed_RNA"/>
</dbReference>
<dbReference type="EMBL" id="HBUE01294061">
    <property type="protein sequence ID" value="CAG6575413.1"/>
    <property type="molecule type" value="Transcribed_RNA"/>
</dbReference>
<name>A0A8D8AZF3_CULPI</name>